<evidence type="ECO:0000313" key="2">
    <source>
        <dbReference type="Proteomes" id="UP000437068"/>
    </source>
</evidence>
<name>A0A6A4EFS9_9STRA</name>
<gene>
    <name evidence="1" type="ORF">PF001_g4752</name>
</gene>
<protein>
    <submittedName>
        <fullName evidence="1">Uncharacterized protein</fullName>
    </submittedName>
</protein>
<accession>A0A6A4EFS9</accession>
<sequence>MLASSPTLQAPEDGLLAILYQSDNIDIPVTISYCMGEWRPMQSNSLTACSKYALREIISYGDAIVSNWKRFTGFMKTRAS</sequence>
<proteinExistence type="predicted"/>
<organism evidence="1 2">
    <name type="scientific">Phytophthora fragariae</name>
    <dbReference type="NCBI Taxonomy" id="53985"/>
    <lineage>
        <taxon>Eukaryota</taxon>
        <taxon>Sar</taxon>
        <taxon>Stramenopiles</taxon>
        <taxon>Oomycota</taxon>
        <taxon>Peronosporomycetes</taxon>
        <taxon>Peronosporales</taxon>
        <taxon>Peronosporaceae</taxon>
        <taxon>Phytophthora</taxon>
    </lineage>
</organism>
<dbReference type="EMBL" id="QXGE01000168">
    <property type="protein sequence ID" value="KAE9321714.1"/>
    <property type="molecule type" value="Genomic_DNA"/>
</dbReference>
<reference evidence="1 2" key="1">
    <citation type="submission" date="2018-08" db="EMBL/GenBank/DDBJ databases">
        <title>Genomic investigation of the strawberry pathogen Phytophthora fragariae indicates pathogenicity is determined by transcriptional variation in three key races.</title>
        <authorList>
            <person name="Adams T.M."/>
            <person name="Armitage A.D."/>
            <person name="Sobczyk M.K."/>
            <person name="Bates H.J."/>
            <person name="Dunwell J.M."/>
            <person name="Nellist C.F."/>
            <person name="Harrison R.J."/>
        </authorList>
    </citation>
    <scope>NUCLEOTIDE SEQUENCE [LARGE SCALE GENOMIC DNA]</scope>
    <source>
        <strain evidence="1 2">A4</strain>
    </source>
</reference>
<evidence type="ECO:0000313" key="1">
    <source>
        <dbReference type="EMBL" id="KAE9321714.1"/>
    </source>
</evidence>
<dbReference type="AlphaFoldDB" id="A0A6A4EFS9"/>
<comment type="caution">
    <text evidence="1">The sequence shown here is derived from an EMBL/GenBank/DDBJ whole genome shotgun (WGS) entry which is preliminary data.</text>
</comment>
<dbReference type="Proteomes" id="UP000437068">
    <property type="component" value="Unassembled WGS sequence"/>
</dbReference>